<evidence type="ECO:0000256" key="2">
    <source>
        <dbReference type="ARBA" id="ARBA00007988"/>
    </source>
</evidence>
<dbReference type="PANTHER" id="PTHR15196:SF0">
    <property type="entry name" value="CILIARY NEUROTROPHIC FACTOR"/>
    <property type="match status" value="1"/>
</dbReference>
<evidence type="ECO:0000256" key="6">
    <source>
        <dbReference type="ARBA" id="ARBA00022782"/>
    </source>
</evidence>
<dbReference type="GO" id="GO:0048143">
    <property type="term" value="P:astrocyte activation"/>
    <property type="evidence" value="ECO:0007669"/>
    <property type="project" value="TreeGrafter"/>
</dbReference>
<dbReference type="Proteomes" id="UP000521525">
    <property type="component" value="Unassembled WGS sequence"/>
</dbReference>
<evidence type="ECO:0000256" key="9">
    <source>
        <dbReference type="ARBA" id="ARBA00025427"/>
    </source>
</evidence>
<comment type="function">
    <text evidence="9">CNTF is a survival factor for various neuronal cell types. Seems to prevent the degeneration of motor axons after axotomy.</text>
</comment>
<proteinExistence type="inferred from homology"/>
<dbReference type="Pfam" id="PF01110">
    <property type="entry name" value="CNTF"/>
    <property type="match status" value="1"/>
</dbReference>
<dbReference type="EMBL" id="VZSP01002598">
    <property type="protein sequence ID" value="NWZ15965.1"/>
    <property type="molecule type" value="Genomic_DNA"/>
</dbReference>
<evidence type="ECO:0000313" key="12">
    <source>
        <dbReference type="Proteomes" id="UP000521525"/>
    </source>
</evidence>
<keyword evidence="8" id="KW-0339">Growth factor</keyword>
<evidence type="ECO:0000256" key="1">
    <source>
        <dbReference type="ARBA" id="ARBA00004496"/>
    </source>
</evidence>
<evidence type="ECO:0000256" key="8">
    <source>
        <dbReference type="ARBA" id="ARBA00023030"/>
    </source>
</evidence>
<comment type="caution">
    <text evidence="11">The sequence shown here is derived from an EMBL/GenBank/DDBJ whole genome shotgun (WGS) entry which is preliminary data.</text>
</comment>
<dbReference type="AlphaFoldDB" id="A0A7K7KBG7"/>
<keyword evidence="6" id="KW-0221">Differentiation</keyword>
<comment type="subcellular location">
    <subcellularLocation>
        <location evidence="1">Cytoplasm</location>
    </subcellularLocation>
</comment>
<sequence length="202" mass="21876">MAAAESPSTALRRRDLCSRGIRLAGKMRADVVDLLDAYVEQQGLDASASVAAVEGVPLAAVERWDEQTGTQRLLENLAAYRAFRALLAQMLEEQREQLGEADAGLGRALAAVLLQVSAFAYHLEELLRLESRGIPGEEGDEEEEEEDGPPPPPRLSLFEQKLRGLGVLRELAQWAVRSVRDLRQLAKPSPATGAAPGLAESP</sequence>
<keyword evidence="12" id="KW-1185">Reference proteome</keyword>
<dbReference type="InterPro" id="IPR000151">
    <property type="entry name" value="Ciliary_neurotrophic_fac_CNTF"/>
</dbReference>
<feature type="region of interest" description="Disordered" evidence="10">
    <location>
        <begin position="135"/>
        <end position="157"/>
    </location>
</feature>
<dbReference type="GO" id="GO:0008083">
    <property type="term" value="F:growth factor activity"/>
    <property type="evidence" value="ECO:0007669"/>
    <property type="project" value="UniProtKB-KW"/>
</dbReference>
<feature type="compositionally biased region" description="Acidic residues" evidence="10">
    <location>
        <begin position="137"/>
        <end position="148"/>
    </location>
</feature>
<evidence type="ECO:0000256" key="7">
    <source>
        <dbReference type="ARBA" id="ARBA00022902"/>
    </source>
</evidence>
<dbReference type="Gene3D" id="1.20.1250.10">
    <property type="match status" value="1"/>
</dbReference>
<dbReference type="GO" id="GO:0070120">
    <property type="term" value="P:ciliary neurotrophic factor-mediated signaling pathway"/>
    <property type="evidence" value="ECO:0007669"/>
    <property type="project" value="InterPro"/>
</dbReference>
<evidence type="ECO:0000256" key="5">
    <source>
        <dbReference type="ARBA" id="ARBA00022490"/>
    </source>
</evidence>
<keyword evidence="4" id="KW-0217">Developmental protein</keyword>
<dbReference type="GO" id="GO:0043524">
    <property type="term" value="P:negative regulation of neuron apoptotic process"/>
    <property type="evidence" value="ECO:0007669"/>
    <property type="project" value="InterPro"/>
</dbReference>
<evidence type="ECO:0000256" key="4">
    <source>
        <dbReference type="ARBA" id="ARBA00022473"/>
    </source>
</evidence>
<protein>
    <recommendedName>
        <fullName evidence="3">Ciliary neurotrophic factor</fullName>
    </recommendedName>
</protein>
<dbReference type="GO" id="GO:0005615">
    <property type="term" value="C:extracellular space"/>
    <property type="evidence" value="ECO:0007669"/>
    <property type="project" value="TreeGrafter"/>
</dbReference>
<accession>A0A7K7KBG7</accession>
<evidence type="ECO:0000256" key="10">
    <source>
        <dbReference type="SAM" id="MobiDB-lite"/>
    </source>
</evidence>
<dbReference type="GO" id="GO:0005737">
    <property type="term" value="C:cytoplasm"/>
    <property type="evidence" value="ECO:0007669"/>
    <property type="project" value="UniProtKB-SubCell"/>
</dbReference>
<feature type="non-terminal residue" evidence="11">
    <location>
        <position position="1"/>
    </location>
</feature>
<name>A0A7K7KBG7_AGEPH</name>
<reference evidence="11 12" key="1">
    <citation type="submission" date="2019-09" db="EMBL/GenBank/DDBJ databases">
        <title>Bird 10,000 Genomes (B10K) Project - Family phase.</title>
        <authorList>
            <person name="Zhang G."/>
        </authorList>
    </citation>
    <scope>NUCLEOTIDE SEQUENCE [LARGE SCALE GENOMIC DNA]</scope>
    <source>
        <strain evidence="11">OUT-0050</strain>
        <tissue evidence="11">Muscle</tissue>
    </source>
</reference>
<keyword evidence="5" id="KW-0963">Cytoplasm</keyword>
<organism evidence="11 12">
    <name type="scientific">Agelaius phoeniceus</name>
    <name type="common">Red-winged blackbird</name>
    <name type="synonym">Oriolus phoeniceus</name>
    <dbReference type="NCBI Taxonomy" id="39638"/>
    <lineage>
        <taxon>Eukaryota</taxon>
        <taxon>Metazoa</taxon>
        <taxon>Chordata</taxon>
        <taxon>Craniata</taxon>
        <taxon>Vertebrata</taxon>
        <taxon>Euteleostomi</taxon>
        <taxon>Archelosauria</taxon>
        <taxon>Archosauria</taxon>
        <taxon>Dinosauria</taxon>
        <taxon>Saurischia</taxon>
        <taxon>Theropoda</taxon>
        <taxon>Coelurosauria</taxon>
        <taxon>Aves</taxon>
        <taxon>Neognathae</taxon>
        <taxon>Neoaves</taxon>
        <taxon>Telluraves</taxon>
        <taxon>Australaves</taxon>
        <taxon>Passeriformes</taxon>
        <taxon>Passeroidea</taxon>
        <taxon>Icteridae</taxon>
        <taxon>Agelaius</taxon>
    </lineage>
</organism>
<dbReference type="PANTHER" id="PTHR15196">
    <property type="entry name" value="CILIARY NEUROTROPHIC FACTOR"/>
    <property type="match status" value="1"/>
</dbReference>
<dbReference type="GO" id="GO:0005127">
    <property type="term" value="F:ciliary neurotrophic factor receptor binding"/>
    <property type="evidence" value="ECO:0007669"/>
    <property type="project" value="InterPro"/>
</dbReference>
<dbReference type="GO" id="GO:0048680">
    <property type="term" value="P:positive regulation of axon regeneration"/>
    <property type="evidence" value="ECO:0007669"/>
    <property type="project" value="TreeGrafter"/>
</dbReference>
<dbReference type="GO" id="GO:0030424">
    <property type="term" value="C:axon"/>
    <property type="evidence" value="ECO:0007669"/>
    <property type="project" value="TreeGrafter"/>
</dbReference>
<evidence type="ECO:0000313" key="11">
    <source>
        <dbReference type="EMBL" id="NWZ15965.1"/>
    </source>
</evidence>
<dbReference type="SUPFAM" id="SSF47266">
    <property type="entry name" value="4-helical cytokines"/>
    <property type="match status" value="1"/>
</dbReference>
<dbReference type="GO" id="GO:0005125">
    <property type="term" value="F:cytokine activity"/>
    <property type="evidence" value="ECO:0007669"/>
    <property type="project" value="TreeGrafter"/>
</dbReference>
<feature type="non-terminal residue" evidence="11">
    <location>
        <position position="202"/>
    </location>
</feature>
<dbReference type="InterPro" id="IPR009079">
    <property type="entry name" value="4_helix_cytokine-like_core"/>
</dbReference>
<comment type="similarity">
    <text evidence="2">Belongs to the CNTF family.</text>
</comment>
<keyword evidence="7" id="KW-0524">Neurogenesis</keyword>
<gene>
    <name evidence="11" type="primary">Cntf</name>
    <name evidence="11" type="ORF">AGEPHO_R11277</name>
</gene>
<evidence type="ECO:0000256" key="3">
    <source>
        <dbReference type="ARBA" id="ARBA00015150"/>
    </source>
</evidence>